<accession>A0A132MYY3</accession>
<gene>
    <name evidence="2" type="ORF">LI90_3605</name>
</gene>
<dbReference type="PATRIC" id="fig|1469144.10.peg.3867"/>
<evidence type="ECO:0000256" key="1">
    <source>
        <dbReference type="SAM" id="MobiDB-lite"/>
    </source>
</evidence>
<evidence type="ECO:0000313" key="2">
    <source>
        <dbReference type="EMBL" id="KWX02562.1"/>
    </source>
</evidence>
<dbReference type="AlphaFoldDB" id="A0A132MYY3"/>
<dbReference type="STRING" id="1469144.LI90_3605"/>
<feature type="region of interest" description="Disordered" evidence="1">
    <location>
        <begin position="460"/>
        <end position="484"/>
    </location>
</feature>
<comment type="caution">
    <text evidence="2">The sequence shown here is derived from an EMBL/GenBank/DDBJ whole genome shotgun (WGS) entry which is preliminary data.</text>
</comment>
<dbReference type="Proteomes" id="UP000070188">
    <property type="component" value="Unassembled WGS sequence"/>
</dbReference>
<reference evidence="3" key="1">
    <citation type="submission" date="2015-04" db="EMBL/GenBank/DDBJ databases">
        <title>Physiological reanalysis, assessment of diazotrophy, and genome sequences of multiple isolates of Streptomyces thermoautotrophicus.</title>
        <authorList>
            <person name="MacKellar D.C."/>
            <person name="Lieber L."/>
            <person name="Norman J."/>
            <person name="Bolger A."/>
            <person name="Tobin C."/>
            <person name="Murray J.W."/>
            <person name="Chang R."/>
            <person name="Ford T."/>
            <person name="Nguyen P.Q."/>
            <person name="Woodward J."/>
            <person name="Permingeat H."/>
            <person name="Joshi N.S."/>
            <person name="Silver P.A."/>
            <person name="Usadel B."/>
            <person name="Rutherford A.W."/>
            <person name="Friesen M."/>
            <person name="Prell J."/>
        </authorList>
    </citation>
    <scope>NUCLEOTIDE SEQUENCE [LARGE SCALE GENOMIC DNA]</scope>
    <source>
        <strain evidence="3">H1</strain>
    </source>
</reference>
<sequence length="484" mass="55384">MIDFPDFYHEWADAHVFFHPLGQPRTGEDPLAEQTAQWWQRLVHETPNGELLVRNSLFDALTRGTRLHLLHVTHALEQINEHGVLYPSGGCLVGSVYCSPLTSEGDGYRMHNLGEYVLTKEAPAFVKKIGNLAGPPTPLIVEINLPPDAYRGLAGIDYLRLGEIHLQIFLHLEYLLSKAERHRLRETIVSRVKNSTAFLALSTAISHDQADVPAETFLRVLDETIGRLPILGYLYFETLAEYLMLHSTTERTQRLKDAGEMNNWLYKEMLFAAFPGMAGRFDLTKFRPSPKGLACLLRQVDDTLDPDHAMRYLVERLCFLVHARLFSPYASPDDWHRTRWEFDELRKRVAPLIGHLIHRELRTFGRYPDFYFYFDQYKALQAWNYWNHMDIVTPFNGTIPKGEVGINPAYPNLDYRIFRAELTGPGVLRPVEPLDLTIAPRLVDIKYTLMRNNRWNPESAMNHGAGIPGQRPAGERPASAGLDS</sequence>
<protein>
    <submittedName>
        <fullName evidence="2">Uncharacterized protein</fullName>
    </submittedName>
</protein>
<name>A0A132MYY3_9ACTN</name>
<keyword evidence="3" id="KW-1185">Reference proteome</keyword>
<organism evidence="2 3">
    <name type="scientific">Carbonactinospora thermoautotrophica</name>
    <dbReference type="NCBI Taxonomy" id="1469144"/>
    <lineage>
        <taxon>Bacteria</taxon>
        <taxon>Bacillati</taxon>
        <taxon>Actinomycetota</taxon>
        <taxon>Actinomycetes</taxon>
        <taxon>Kitasatosporales</taxon>
        <taxon>Carbonactinosporaceae</taxon>
        <taxon>Carbonactinospora</taxon>
    </lineage>
</organism>
<proteinExistence type="predicted"/>
<dbReference type="EMBL" id="LAXD01000001">
    <property type="protein sequence ID" value="KWX02562.1"/>
    <property type="molecule type" value="Genomic_DNA"/>
</dbReference>
<evidence type="ECO:0000313" key="3">
    <source>
        <dbReference type="Proteomes" id="UP000070188"/>
    </source>
</evidence>